<dbReference type="eggNOG" id="ENOG502R9U6">
    <property type="taxonomic scope" value="Eukaryota"/>
</dbReference>
<sequence>MSEKQPVSKWNNPAFLHSLMLALYDQLKGSLSKEVKDAVEQKMHRDGFEDITWDAIRIFPPSSLISFHSSSTCTPKMSRATMKWTYEVDQQILVAMVKTMTPTAEQYSAIIQELHTYGYNCTVSALNTHTNIIQYTMGPVTVWDDKARSDLLVALLTVMKPSKEDWDRALAAVHDKGYTYTASAATQHIQKLQRKEQTSGDSGEASITPVKKGAKKAATPRKRKTPVKKAKTESDAEEEEEQATPPPKKPCTPKKPSMKEEADEFLDTEAMDGNRFETNDVEI</sequence>
<accession>A0A066WZM9</accession>
<comment type="caution">
    <text evidence="2">The sequence shown here is derived from an EMBL/GenBank/DDBJ whole genome shotgun (WGS) entry which is preliminary data.</text>
</comment>
<evidence type="ECO:0000313" key="2">
    <source>
        <dbReference type="EMBL" id="KDN62147.1"/>
    </source>
</evidence>
<proteinExistence type="predicted"/>
<dbReference type="Proteomes" id="UP000027238">
    <property type="component" value="Unassembled WGS sequence"/>
</dbReference>
<protein>
    <submittedName>
        <fullName evidence="2">Uncharacterized protein</fullName>
    </submittedName>
</protein>
<name>A0A066WZM9_COLSU</name>
<feature type="compositionally biased region" description="Basic and acidic residues" evidence="1">
    <location>
        <begin position="272"/>
        <end position="283"/>
    </location>
</feature>
<dbReference type="HOGENOM" id="CLU_983569_0_0_1"/>
<keyword evidence="3" id="KW-1185">Reference proteome</keyword>
<dbReference type="AlphaFoldDB" id="A0A066WZM9"/>
<dbReference type="OMA" id="STENWKA"/>
<dbReference type="OrthoDB" id="4777826at2759"/>
<feature type="compositionally biased region" description="Acidic residues" evidence="1">
    <location>
        <begin position="261"/>
        <end position="270"/>
    </location>
</feature>
<feature type="compositionally biased region" description="Basic residues" evidence="1">
    <location>
        <begin position="212"/>
        <end position="229"/>
    </location>
</feature>
<dbReference type="EMBL" id="JMSE01001347">
    <property type="protein sequence ID" value="KDN62147.1"/>
    <property type="molecule type" value="Genomic_DNA"/>
</dbReference>
<organism evidence="2 3">
    <name type="scientific">Colletotrichum sublineola</name>
    <name type="common">Sorghum anthracnose fungus</name>
    <dbReference type="NCBI Taxonomy" id="1173701"/>
    <lineage>
        <taxon>Eukaryota</taxon>
        <taxon>Fungi</taxon>
        <taxon>Dikarya</taxon>
        <taxon>Ascomycota</taxon>
        <taxon>Pezizomycotina</taxon>
        <taxon>Sordariomycetes</taxon>
        <taxon>Hypocreomycetidae</taxon>
        <taxon>Glomerellales</taxon>
        <taxon>Glomerellaceae</taxon>
        <taxon>Colletotrichum</taxon>
        <taxon>Colletotrichum graminicola species complex</taxon>
    </lineage>
</organism>
<reference evidence="3" key="1">
    <citation type="journal article" date="2014" name="Genome Announc.">
        <title>Draft genome sequence of Colletotrichum sublineola, a destructive pathogen of cultivated sorghum.</title>
        <authorList>
            <person name="Baroncelli R."/>
            <person name="Sanz-Martin J.M."/>
            <person name="Rech G.E."/>
            <person name="Sukno S.A."/>
            <person name="Thon M.R."/>
        </authorList>
    </citation>
    <scope>NUCLEOTIDE SEQUENCE [LARGE SCALE GENOMIC DNA]</scope>
    <source>
        <strain evidence="3">TX430BB</strain>
    </source>
</reference>
<gene>
    <name evidence="2" type="ORF">CSUB01_00852</name>
</gene>
<evidence type="ECO:0000313" key="3">
    <source>
        <dbReference type="Proteomes" id="UP000027238"/>
    </source>
</evidence>
<evidence type="ECO:0000256" key="1">
    <source>
        <dbReference type="SAM" id="MobiDB-lite"/>
    </source>
</evidence>
<feature type="region of interest" description="Disordered" evidence="1">
    <location>
        <begin position="189"/>
        <end position="283"/>
    </location>
</feature>